<keyword evidence="1" id="KW-0732">Signal</keyword>
<feature type="chain" id="PRO_5016888707" evidence="1">
    <location>
        <begin position="25"/>
        <end position="146"/>
    </location>
</feature>
<evidence type="ECO:0000313" key="2">
    <source>
        <dbReference type="EMBL" id="AXK61104.1"/>
    </source>
</evidence>
<protein>
    <submittedName>
        <fullName evidence="2">Uncharacterized protein</fullName>
    </submittedName>
</protein>
<dbReference type="AlphaFoldDB" id="A0A345ZCT7"/>
<sequence>MKIFTTKLSTLALCAFVMGSSVFAGGKTTVHLNVPNNSQTSYFKNKDGRYVTESENNIDIAMDPSSINNATIYKTSQYSLITEIKKSRPNTDFKGYAAWNWIFDKDYNETRQGLDSDGKTVLCEEKNGVVTSSKVKTYGANTCARG</sequence>
<dbReference type="RefSeq" id="WP_115586119.1">
    <property type="nucleotide sequence ID" value="NZ_CP025544.1"/>
</dbReference>
<evidence type="ECO:0000256" key="1">
    <source>
        <dbReference type="SAM" id="SignalP"/>
    </source>
</evidence>
<reference evidence="2 3" key="1">
    <citation type="submission" date="2017-12" db="EMBL/GenBank/DDBJ databases">
        <title>Chromulinavorax destructans is a abundant pathogen of dominant heterotrophic picoflagllates.</title>
        <authorList>
            <person name="Deeg C.M."/>
            <person name="Zimmer M."/>
            <person name="Suttle C.A."/>
        </authorList>
    </citation>
    <scope>NUCLEOTIDE SEQUENCE [LARGE SCALE GENOMIC DNA]</scope>
    <source>
        <strain evidence="2 3">SeV1</strain>
    </source>
</reference>
<feature type="signal peptide" evidence="1">
    <location>
        <begin position="1"/>
        <end position="24"/>
    </location>
</feature>
<proteinExistence type="predicted"/>
<dbReference type="Proteomes" id="UP000254834">
    <property type="component" value="Chromosome"/>
</dbReference>
<keyword evidence="3" id="KW-1185">Reference proteome</keyword>
<dbReference type="KEGG" id="cdes:C0J27_05225"/>
<gene>
    <name evidence="2" type="ORF">C0J27_05225</name>
</gene>
<evidence type="ECO:0000313" key="3">
    <source>
        <dbReference type="Proteomes" id="UP000254834"/>
    </source>
</evidence>
<accession>A0A345ZCT7</accession>
<name>A0A345ZCT7_9BACT</name>
<organism evidence="2 3">
    <name type="scientific">Candidatus Chromulinivorax destructor</name>
    <dbReference type="NCBI Taxonomy" id="2066483"/>
    <lineage>
        <taxon>Bacteria</taxon>
        <taxon>Candidatus Babelota</taxon>
        <taxon>Candidatus Babeliae</taxon>
        <taxon>Candidatus Babeliales</taxon>
        <taxon>Candidatus Chromulinivoraceae</taxon>
        <taxon>Candidatus Chromulinivorax</taxon>
    </lineage>
</organism>
<dbReference type="EMBL" id="CP025544">
    <property type="protein sequence ID" value="AXK61104.1"/>
    <property type="molecule type" value="Genomic_DNA"/>
</dbReference>